<dbReference type="EMBL" id="SLXU01000003">
    <property type="protein sequence ID" value="TCP61831.1"/>
    <property type="molecule type" value="Genomic_DNA"/>
</dbReference>
<protein>
    <submittedName>
        <fullName evidence="2">Type III flagellar switch regulator (C-ring) FliN</fullName>
    </submittedName>
</protein>
<dbReference type="OrthoDB" id="7824563at2"/>
<dbReference type="InterPro" id="IPR036429">
    <property type="entry name" value="SpoA-like_sf"/>
</dbReference>
<dbReference type="Proteomes" id="UP000295050">
    <property type="component" value="Unassembled WGS sequence"/>
</dbReference>
<dbReference type="RefSeq" id="WP_132950707.1">
    <property type="nucleotide sequence ID" value="NZ_SLXU01000003.1"/>
</dbReference>
<feature type="region of interest" description="Disordered" evidence="1">
    <location>
        <begin position="278"/>
        <end position="327"/>
    </location>
</feature>
<dbReference type="Gene3D" id="2.30.330.10">
    <property type="entry name" value="SpoA-like"/>
    <property type="match status" value="1"/>
</dbReference>
<evidence type="ECO:0000313" key="3">
    <source>
        <dbReference type="Proteomes" id="UP000295050"/>
    </source>
</evidence>
<organism evidence="2 3">
    <name type="scientific">Rhodovulum bhavnagarense</name>
    <dbReference type="NCBI Taxonomy" id="992286"/>
    <lineage>
        <taxon>Bacteria</taxon>
        <taxon>Pseudomonadati</taxon>
        <taxon>Pseudomonadota</taxon>
        <taxon>Alphaproteobacteria</taxon>
        <taxon>Rhodobacterales</taxon>
        <taxon>Paracoccaceae</taxon>
        <taxon>Rhodovulum</taxon>
    </lineage>
</organism>
<reference evidence="2 3" key="1">
    <citation type="submission" date="2019-03" db="EMBL/GenBank/DDBJ databases">
        <title>Genomic Encyclopedia of Type Strains, Phase IV (KMG-IV): sequencing the most valuable type-strain genomes for metagenomic binning, comparative biology and taxonomic classification.</title>
        <authorList>
            <person name="Goeker M."/>
        </authorList>
    </citation>
    <scope>NUCLEOTIDE SEQUENCE [LARGE SCALE GENOMIC DNA]</scope>
    <source>
        <strain evidence="2 3">DSM 24766</strain>
    </source>
</reference>
<keyword evidence="3" id="KW-1185">Reference proteome</keyword>
<evidence type="ECO:0000313" key="2">
    <source>
        <dbReference type="EMBL" id="TCP61831.1"/>
    </source>
</evidence>
<keyword evidence="2" id="KW-0969">Cilium</keyword>
<proteinExistence type="predicted"/>
<evidence type="ECO:0000256" key="1">
    <source>
        <dbReference type="SAM" id="MobiDB-lite"/>
    </source>
</evidence>
<feature type="compositionally biased region" description="Basic and acidic residues" evidence="1">
    <location>
        <begin position="280"/>
        <end position="289"/>
    </location>
</feature>
<keyword evidence="2" id="KW-0966">Cell projection</keyword>
<accession>A0A4R2RPS1</accession>
<dbReference type="AlphaFoldDB" id="A0A4R2RPS1"/>
<keyword evidence="2" id="KW-0282">Flagellum</keyword>
<sequence>MIDDTHRAILKRITAPPADTDPAGDAAALAQALRVAAMRAGQGGYGLMLSVEDATVDETDLAGLAGEMTENSLGVLLDAENGGGGLAVFSADLALMLVEWRLTGALAEVAPSPRPMTPTDAAILADFTDPLLTALAAETGADWARGFVQGAVLEDARHVVLRMARGDYRALRLSLSTVAGARCGTLVLALPGLRAGDGASPAQGAPICGAPATLDEGVLAAGLSLRAVLWRLRMPAAAVGRLGAGDRLVIPAAAIARLRLETPAGHLVARGRLGQSAGERAVRIERPDRAGSGLSPSTMQDDPSLPAAPYAPTPCAPTSRALPESGR</sequence>
<comment type="caution">
    <text evidence="2">The sequence shown here is derived from an EMBL/GenBank/DDBJ whole genome shotgun (WGS) entry which is preliminary data.</text>
</comment>
<gene>
    <name evidence="2" type="ORF">EV663_10311</name>
</gene>
<name>A0A4R2RPS1_9RHOB</name>